<evidence type="ECO:0000313" key="2">
    <source>
        <dbReference type="Proteomes" id="UP000521872"/>
    </source>
</evidence>
<organism evidence="1 2">
    <name type="scientific">Agrocybe pediades</name>
    <dbReference type="NCBI Taxonomy" id="84607"/>
    <lineage>
        <taxon>Eukaryota</taxon>
        <taxon>Fungi</taxon>
        <taxon>Dikarya</taxon>
        <taxon>Basidiomycota</taxon>
        <taxon>Agaricomycotina</taxon>
        <taxon>Agaricomycetes</taxon>
        <taxon>Agaricomycetidae</taxon>
        <taxon>Agaricales</taxon>
        <taxon>Agaricineae</taxon>
        <taxon>Strophariaceae</taxon>
        <taxon>Agrocybe</taxon>
    </lineage>
</organism>
<sequence>MLDCTFVVDESAASVQSTLYKMPQRVITENANVNNVSYALPDERDIPVDMRYLNIDNHTLPLLRGSSRCHFYSEINYFISISPNAHGKNQPYSGIGPSQIPAAFKPYTFPALEKFAVDEPEGGIISDLKWWSPRNRMALEMK</sequence>
<dbReference type="EMBL" id="JAACJL010000060">
    <property type="protein sequence ID" value="KAF4609710.1"/>
    <property type="molecule type" value="Genomic_DNA"/>
</dbReference>
<accession>A0A8H4QEP7</accession>
<comment type="caution">
    <text evidence="1">The sequence shown here is derived from an EMBL/GenBank/DDBJ whole genome shotgun (WGS) entry which is preliminary data.</text>
</comment>
<evidence type="ECO:0000313" key="1">
    <source>
        <dbReference type="EMBL" id="KAF4609710.1"/>
    </source>
</evidence>
<name>A0A8H4QEP7_9AGAR</name>
<dbReference type="SUPFAM" id="SSF55620">
    <property type="entry name" value="Tetrahydrobiopterin biosynthesis enzymes-like"/>
    <property type="match status" value="1"/>
</dbReference>
<reference evidence="1 2" key="1">
    <citation type="submission" date="2019-12" db="EMBL/GenBank/DDBJ databases">
        <authorList>
            <person name="Floudas D."/>
            <person name="Bentzer J."/>
            <person name="Ahren D."/>
            <person name="Johansson T."/>
            <person name="Persson P."/>
            <person name="Tunlid A."/>
        </authorList>
    </citation>
    <scope>NUCLEOTIDE SEQUENCE [LARGE SCALE GENOMIC DNA]</scope>
    <source>
        <strain evidence="1 2">CBS 102.39</strain>
    </source>
</reference>
<keyword evidence="2" id="KW-1185">Reference proteome</keyword>
<gene>
    <name evidence="1" type="ORF">D9613_011984</name>
</gene>
<protein>
    <submittedName>
        <fullName evidence="1">Uncharacterized protein</fullName>
    </submittedName>
</protein>
<dbReference type="Proteomes" id="UP000521872">
    <property type="component" value="Unassembled WGS sequence"/>
</dbReference>
<dbReference type="AlphaFoldDB" id="A0A8H4QEP7"/>
<dbReference type="Gene3D" id="3.10.270.10">
    <property type="entry name" value="Urate Oxidase"/>
    <property type="match status" value="1"/>
</dbReference>
<proteinExistence type="predicted"/>